<dbReference type="FunFam" id="2.130.10.10:FF:000187">
    <property type="entry name" value="WD repeat-containing protein 35"/>
    <property type="match status" value="1"/>
</dbReference>
<feature type="domain" description="IFT121 second beta-propeller" evidence="15">
    <location>
        <begin position="321"/>
        <end position="647"/>
    </location>
</feature>
<feature type="domain" description="IFT121/TULP4 N-terminal" evidence="16">
    <location>
        <begin position="84"/>
        <end position="316"/>
    </location>
</feature>
<dbReference type="GO" id="GO:0097730">
    <property type="term" value="C:non-motile cilium"/>
    <property type="evidence" value="ECO:0007669"/>
    <property type="project" value="TreeGrafter"/>
</dbReference>
<dbReference type="SUPFAM" id="SSF82171">
    <property type="entry name" value="DPP6 N-terminal domain-like"/>
    <property type="match status" value="1"/>
</dbReference>
<dbReference type="GO" id="GO:0030991">
    <property type="term" value="C:intraciliary transport particle A"/>
    <property type="evidence" value="ECO:0007669"/>
    <property type="project" value="UniProtKB-UniRule"/>
</dbReference>
<dbReference type="InterPro" id="IPR056170">
    <property type="entry name" value="Znf_IFT121-like"/>
</dbReference>
<comment type="subcellular location">
    <subcellularLocation>
        <location evidence="1">Cytoplasm</location>
        <location evidence="1">Cytoskeleton</location>
        <location evidence="1">Cilium axoneme</location>
    </subcellularLocation>
    <subcellularLocation>
        <location evidence="12">Cytoplasm</location>
        <location evidence="12">Cytoskeleton</location>
        <location evidence="12">Microtubule organizing center</location>
        <location evidence="12">Centrosome</location>
    </subcellularLocation>
    <subcellularLocation>
        <location evidence="12">Cytoplasm</location>
        <location evidence="12">Cytoskeleton</location>
        <location evidence="12">Cilium basal body</location>
    </subcellularLocation>
</comment>
<evidence type="ECO:0000256" key="6">
    <source>
        <dbReference type="ARBA" id="ARBA00023069"/>
    </source>
</evidence>
<dbReference type="FunFam" id="1.25.40.470:FF:000004">
    <property type="entry name" value="WD repeat-containing protein 35"/>
    <property type="match status" value="1"/>
</dbReference>
<dbReference type="GO" id="GO:0036064">
    <property type="term" value="C:ciliary basal body"/>
    <property type="evidence" value="ECO:0007669"/>
    <property type="project" value="UniProtKB-UniRule"/>
</dbReference>
<feature type="domain" description="IFT121/TULP4 N-terminal" evidence="16">
    <location>
        <begin position="1"/>
        <end position="73"/>
    </location>
</feature>
<keyword evidence="3" id="KW-0853">WD repeat</keyword>
<dbReference type="SUPFAM" id="SSF50978">
    <property type="entry name" value="WD40 repeat-like"/>
    <property type="match status" value="1"/>
</dbReference>
<evidence type="ECO:0000256" key="2">
    <source>
        <dbReference type="ARBA" id="ARBA00022490"/>
    </source>
</evidence>
<dbReference type="GO" id="GO:1905515">
    <property type="term" value="P:non-motile cilium assembly"/>
    <property type="evidence" value="ECO:0007669"/>
    <property type="project" value="TreeGrafter"/>
</dbReference>
<reference evidence="19" key="1">
    <citation type="submission" date="2016-06" db="EMBL/GenBank/DDBJ databases">
        <title>De novo assembly and RNA-Seq shows season-dependent expression and editing in black bear kidneys.</title>
        <authorList>
            <person name="Korstanje R."/>
            <person name="Srivastava A."/>
            <person name="Sarsani V.K."/>
            <person name="Sheehan S.M."/>
            <person name="Seger R.L."/>
            <person name="Barter M.E."/>
            <person name="Lindqvist C."/>
            <person name="Brody L.C."/>
            <person name="Mullikin J.C."/>
        </authorList>
    </citation>
    <scope>NUCLEOTIDE SEQUENCE [LARGE SCALE GENOMIC DNA]</scope>
</reference>
<evidence type="ECO:0000313" key="18">
    <source>
        <dbReference type="Ensembl" id="ENSUAMP00000009745.1"/>
    </source>
</evidence>
<evidence type="ECO:0000256" key="7">
    <source>
        <dbReference type="ARBA" id="ARBA00023212"/>
    </source>
</evidence>
<keyword evidence="2 12" id="KW-0963">Cytoplasm</keyword>
<evidence type="ECO:0000256" key="8">
    <source>
        <dbReference type="ARBA" id="ARBA00023273"/>
    </source>
</evidence>
<dbReference type="Ensembl" id="ENSUAMT00000010971.1">
    <property type="protein sequence ID" value="ENSUAMP00000009745.1"/>
    <property type="gene ID" value="ENSUAMG00000007366.1"/>
</dbReference>
<keyword evidence="6 12" id="KW-0969">Cilium</keyword>
<dbReference type="InterPro" id="IPR017233">
    <property type="entry name" value="WDR35"/>
</dbReference>
<keyword evidence="7 12" id="KW-0206">Cytoskeleton</keyword>
<dbReference type="PANTHER" id="PTHR12764:SF5">
    <property type="entry name" value="LD29485P"/>
    <property type="match status" value="1"/>
</dbReference>
<evidence type="ECO:0000256" key="1">
    <source>
        <dbReference type="ARBA" id="ARBA00004430"/>
    </source>
</evidence>
<accession>A0A452QVM8</accession>
<dbReference type="InterPro" id="IPR036322">
    <property type="entry name" value="WD40_repeat_dom_sf"/>
</dbReference>
<dbReference type="GO" id="GO:0005930">
    <property type="term" value="C:axoneme"/>
    <property type="evidence" value="ECO:0007669"/>
    <property type="project" value="UniProtKB-SubCell"/>
</dbReference>
<dbReference type="InterPro" id="IPR057361">
    <property type="entry name" value="TPR_WDR35"/>
</dbReference>
<dbReference type="Pfam" id="PF25768">
    <property type="entry name" value="TPR_IFT121"/>
    <property type="match status" value="1"/>
</dbReference>
<dbReference type="Pfam" id="PF23390">
    <property type="entry name" value="Beta-prop_WDR35_2nd"/>
    <property type="match status" value="1"/>
</dbReference>
<dbReference type="InterPro" id="IPR039857">
    <property type="entry name" value="Ift122/121"/>
</dbReference>
<evidence type="ECO:0000313" key="19">
    <source>
        <dbReference type="Proteomes" id="UP000291022"/>
    </source>
</evidence>
<evidence type="ECO:0000259" key="15">
    <source>
        <dbReference type="Pfam" id="PF23390"/>
    </source>
</evidence>
<dbReference type="Gene3D" id="1.25.40.470">
    <property type="match status" value="1"/>
</dbReference>
<dbReference type="PIRSF" id="PIRSF037536">
    <property type="entry name" value="WD_repeat_p35"/>
    <property type="match status" value="1"/>
</dbReference>
<feature type="domain" description="IFT121-like TPR repeats" evidence="17">
    <location>
        <begin position="1001"/>
        <end position="1100"/>
    </location>
</feature>
<dbReference type="GO" id="GO:0061512">
    <property type="term" value="P:protein localization to cilium"/>
    <property type="evidence" value="ECO:0007669"/>
    <property type="project" value="TreeGrafter"/>
</dbReference>
<evidence type="ECO:0000256" key="9">
    <source>
        <dbReference type="ARBA" id="ARBA00058990"/>
    </source>
</evidence>
<evidence type="ECO:0000256" key="12">
    <source>
        <dbReference type="PIRNR" id="PIRNR037536"/>
    </source>
</evidence>
<dbReference type="Proteomes" id="UP000291022">
    <property type="component" value="Unassembled WGS sequence"/>
</dbReference>
<evidence type="ECO:0000256" key="3">
    <source>
        <dbReference type="ARBA" id="ARBA00022574"/>
    </source>
</evidence>
<evidence type="ECO:0000259" key="16">
    <source>
        <dbReference type="Pfam" id="PF24797"/>
    </source>
</evidence>
<dbReference type="InterPro" id="IPR056159">
    <property type="entry name" value="Beta-prop_IFT121_TULP_N"/>
</dbReference>
<keyword evidence="8 12" id="KW-0966">Cell projection</keyword>
<evidence type="ECO:0000256" key="5">
    <source>
        <dbReference type="ARBA" id="ARBA00022794"/>
    </source>
</evidence>
<dbReference type="InterPro" id="IPR057979">
    <property type="entry name" value="TPR_IFT121"/>
</dbReference>
<dbReference type="InterPro" id="IPR056157">
    <property type="entry name" value="TPR_IFT80_172_dom"/>
</dbReference>
<sequence>MFFYLSKKIAIPNNVKLKCVSWNKDQGFIACGGEDGLLKVLKLETQTDDAKLRGLAAPSNLSMNQTLEGHSGESLYFMECFQLLCESSWYEEMINNRNKSVVRSMSWNADGQKICIVYEDGAVIVGSVDGNRIWGKDLKGIQLCHVAWSADSKVLLFGMANGEIHIYDNQGNFIMKMKLNCLVNVTGAISIAGIHWYHGTEGYVEPDCPCLAICFDNGRCQIMRHENDQNPVLIDTGMYVVSIQWNHIGSVLAVAGSQKVVTQDKDVNTVQFYTPFGEHLGTLKVPGKQMSALSWEGGGLKIALAVDSFIYFANIRPDYKWGYCSNTVVYAYTRPDRPEYCVIFWDTKNNEKYVKYVKSLISITTCGDFCILATKADENHPQVEAGVLILFVFCSQFVLVLCNSIGTPLDPKYIDLVPLFVAMTKTHVIAASKEAFYTWQYRVAKKLTALEINQITRSRKEGRERIYHVDDTPSGSVDGVLDYSKAIQVGDLLKQMLIAGRESGTIQRYSLPNVGLIQKYSLNCRAYQLSLNCNSSRLAVIDISGVLTFFDLDARVTDSTGQQVIGELLKLERKDVWDMKWAKDNPDLFAMMEKTRMYVFRNLDPEEPIQTSGYICNFEDLEIKSVLLDEILKNPEHPNKDYIINFEIRSLRDSRALIEKVGIEDASQFIEDNPHPRLWRLLAEAALQKLDLHTAEQAFVRCKDYQGIKFVKRLGNLQTESMKQAEVAAYFGRFEEAERMYLDMDRRDLAIGLRLKLGDWFRVLQLLKTGSGDADDSLLEQAHNAIGDYFADRQKWLNAVQYYVQGRNQERLAECYYMLEDYEGLENLASSLPENHKLLPEIAQMFVRVGMCEQAVTAFLKCNQPKDAVDACVHLNQWNKAVELAKNHSMKEIGSLLARYASHLLEKNKTLDAIELYRKANYFYDAAKLMFKIADEEAKKRTKPLRVKKLYVLSALLIEQYHEQMKNAQKGKVKGKSSEATSALAGLLEEEVLSTTSRFTDNAWRGAEAYHFFILAQRQLYEGYVDTALKTALHLRDYEDVIPAVEIYSLLALCACASRAFGTCSKAFIKLESLETLSAEQKQQYEDLALEIFTKHTPKDNRKSELDSLLEGGEGKLPTCVATGSPITEYQFWMCSVCKHCVLAQEISNYNFCPLCHSSVG</sequence>
<comment type="function">
    <text evidence="9">As a component of the IFT complex A (IFT-A), a complex required for retrograde ciliary transport and entry into cilia of G protein-coupled receptors (GPCRs), it is involved in ciliogenesis and ciliary protein trafficking. May promote CASP3 activation and TNF-stimulated apoptosis.</text>
</comment>
<evidence type="ECO:0000259" key="17">
    <source>
        <dbReference type="Pfam" id="PF25768"/>
    </source>
</evidence>
<dbReference type="GO" id="GO:0035721">
    <property type="term" value="P:intraciliary retrograde transport"/>
    <property type="evidence" value="ECO:0007669"/>
    <property type="project" value="UniProtKB-UniRule"/>
</dbReference>
<dbReference type="PANTHER" id="PTHR12764">
    <property type="entry name" value="WD REPEAT DOMAIN-RELATED"/>
    <property type="match status" value="1"/>
</dbReference>
<dbReference type="Pfam" id="PF24797">
    <property type="entry name" value="Beta-prop_WDR35_TULP_N"/>
    <property type="match status" value="2"/>
</dbReference>
<dbReference type="InterPro" id="IPR056158">
    <property type="entry name" value="Beta-prop_IFT121_2nd"/>
</dbReference>
<evidence type="ECO:0000256" key="10">
    <source>
        <dbReference type="ARBA" id="ARBA00062232"/>
    </source>
</evidence>
<dbReference type="AlphaFoldDB" id="A0A452QVM8"/>
<dbReference type="Pfam" id="PF25170">
    <property type="entry name" value="TPR_WDR35"/>
    <property type="match status" value="1"/>
</dbReference>
<organism evidence="18 19">
    <name type="scientific">Ursus americanus</name>
    <name type="common">American black bear</name>
    <name type="synonym">Euarctos americanus</name>
    <dbReference type="NCBI Taxonomy" id="9643"/>
    <lineage>
        <taxon>Eukaryota</taxon>
        <taxon>Metazoa</taxon>
        <taxon>Chordata</taxon>
        <taxon>Craniata</taxon>
        <taxon>Vertebrata</taxon>
        <taxon>Euteleostomi</taxon>
        <taxon>Mammalia</taxon>
        <taxon>Eutheria</taxon>
        <taxon>Laurasiatheria</taxon>
        <taxon>Carnivora</taxon>
        <taxon>Caniformia</taxon>
        <taxon>Ursidae</taxon>
        <taxon>Ursus</taxon>
    </lineage>
</organism>
<protein>
    <recommendedName>
        <fullName evidence="11 12">WD repeat-containing protein 35</fullName>
    </recommendedName>
</protein>
<dbReference type="InterPro" id="IPR015943">
    <property type="entry name" value="WD40/YVTN_repeat-like_dom_sf"/>
</dbReference>
<keyword evidence="4" id="KW-0677">Repeat</keyword>
<reference evidence="18" key="2">
    <citation type="submission" date="2025-08" db="UniProtKB">
        <authorList>
            <consortium name="Ensembl"/>
        </authorList>
    </citation>
    <scope>IDENTIFICATION</scope>
</reference>
<dbReference type="Pfam" id="PF23145">
    <property type="entry name" value="Zf_2nd_IFT121"/>
    <property type="match status" value="1"/>
</dbReference>
<gene>
    <name evidence="18" type="primary">WDR35</name>
</gene>
<evidence type="ECO:0000259" key="13">
    <source>
        <dbReference type="Pfam" id="PF23145"/>
    </source>
</evidence>
<dbReference type="Gene3D" id="2.130.10.10">
    <property type="entry name" value="YVTN repeat-like/Quinoprotein amine dehydrogenase"/>
    <property type="match status" value="1"/>
</dbReference>
<evidence type="ECO:0000259" key="14">
    <source>
        <dbReference type="Pfam" id="PF23387"/>
    </source>
</evidence>
<feature type="domain" description="IFT121-like zinc finger" evidence="13">
    <location>
        <begin position="1118"/>
        <end position="1160"/>
    </location>
</feature>
<evidence type="ECO:0000256" key="4">
    <source>
        <dbReference type="ARBA" id="ARBA00022737"/>
    </source>
</evidence>
<dbReference type="Pfam" id="PF23387">
    <property type="entry name" value="TPR_IFT80_172"/>
    <property type="match status" value="1"/>
</dbReference>
<keyword evidence="5 12" id="KW-0970">Cilium biogenesis/degradation</keyword>
<dbReference type="GeneTree" id="ENSGT00940000155745"/>
<proteinExistence type="predicted"/>
<keyword evidence="19" id="KW-1185">Reference proteome</keyword>
<reference evidence="18" key="3">
    <citation type="submission" date="2025-09" db="UniProtKB">
        <authorList>
            <consortium name="Ensembl"/>
        </authorList>
    </citation>
    <scope>IDENTIFICATION</scope>
</reference>
<dbReference type="GO" id="GO:0005813">
    <property type="term" value="C:centrosome"/>
    <property type="evidence" value="ECO:0007669"/>
    <property type="project" value="UniProtKB-SubCell"/>
</dbReference>
<evidence type="ECO:0000256" key="11">
    <source>
        <dbReference type="ARBA" id="ARBA00070596"/>
    </source>
</evidence>
<name>A0A452QVM8_URSAM</name>
<comment type="subunit">
    <text evidence="10">Component of the IFT complex A (IFT-A) complex. IFT-A complex is divided into a core subcomplex composed of IFT122:IFT140:WDR19 which is associated with TULP3 and a peripheral subcomplex composed of IFT43:WDR35:TTC21B. Interacts directy with IFT122, ITF43 and TTC21B. Interacts with IFT43. Interacts with CFAP61.</text>
</comment>
<feature type="domain" description="IFT80/172/WDR35 TPR" evidence="14">
    <location>
        <begin position="678"/>
        <end position="768"/>
    </location>
</feature>